<dbReference type="AlphaFoldDB" id="A0A6L5Y1T4"/>
<feature type="domain" description="Putative amidase" evidence="1">
    <location>
        <begin position="7"/>
        <end position="155"/>
    </location>
</feature>
<dbReference type="Pfam" id="PF12671">
    <property type="entry name" value="Amidase_6"/>
    <property type="match status" value="1"/>
</dbReference>
<accession>A0A6L5Y1T4</accession>
<comment type="caution">
    <text evidence="2">The sequence shown here is derived from an EMBL/GenBank/DDBJ whole genome shotgun (WGS) entry which is preliminary data.</text>
</comment>
<gene>
    <name evidence="2" type="ORF">FYJ58_14145</name>
</gene>
<proteinExistence type="predicted"/>
<dbReference type="PANTHER" id="PTHR40032">
    <property type="entry name" value="EXPORTED PROTEIN-RELATED"/>
    <property type="match status" value="1"/>
</dbReference>
<dbReference type="EMBL" id="VUMT01000044">
    <property type="protein sequence ID" value="MSS64995.1"/>
    <property type="molecule type" value="Genomic_DNA"/>
</dbReference>
<reference evidence="2 3" key="1">
    <citation type="submission" date="2019-08" db="EMBL/GenBank/DDBJ databases">
        <title>In-depth cultivation of the pig gut microbiome towards novel bacterial diversity and tailored functional studies.</title>
        <authorList>
            <person name="Wylensek D."/>
            <person name="Hitch T.C.A."/>
            <person name="Clavel T."/>
        </authorList>
    </citation>
    <scope>NUCLEOTIDE SEQUENCE [LARGE SCALE GENOMIC DNA]</scope>
    <source>
        <strain evidence="2 3">WCA-693-APC-MOT-I</strain>
    </source>
</reference>
<evidence type="ECO:0000259" key="1">
    <source>
        <dbReference type="Pfam" id="PF12671"/>
    </source>
</evidence>
<sequence length="182" mass="20834">MLTDIPYNRSHVYEYAIKWAYGRNPLFYNFSEIGGDCTNFVSQCVYAGCCTMNFDTVRGWYYISTDNRTPSWTGVEFFYDFIVNNTGIGPFAREVSEGELDIGDVIQLGQSEGDFYHTLVVTGFAENTYLVSAHTYDSLNRRLDSYQYERSRFLHIEGVRIAVPDSTSCFQGVVEGTRIFPQ</sequence>
<dbReference type="PANTHER" id="PTHR40032:SF1">
    <property type="entry name" value="EXPORTED PROTEIN"/>
    <property type="match status" value="1"/>
</dbReference>
<dbReference type="InterPro" id="IPR024301">
    <property type="entry name" value="Amidase_6"/>
</dbReference>
<organism evidence="2 3">
    <name type="scientific">Velocimicrobium porci</name>
    <dbReference type="NCBI Taxonomy" id="2606634"/>
    <lineage>
        <taxon>Bacteria</taxon>
        <taxon>Bacillati</taxon>
        <taxon>Bacillota</taxon>
        <taxon>Clostridia</taxon>
        <taxon>Lachnospirales</taxon>
        <taxon>Lachnospiraceae</taxon>
        <taxon>Velocimicrobium</taxon>
    </lineage>
</organism>
<dbReference type="Proteomes" id="UP000482209">
    <property type="component" value="Unassembled WGS sequence"/>
</dbReference>
<evidence type="ECO:0000313" key="2">
    <source>
        <dbReference type="EMBL" id="MSS64995.1"/>
    </source>
</evidence>
<protein>
    <submittedName>
        <fullName evidence="2">Amidase domain-containing protein</fullName>
    </submittedName>
</protein>
<keyword evidence="3" id="KW-1185">Reference proteome</keyword>
<evidence type="ECO:0000313" key="3">
    <source>
        <dbReference type="Proteomes" id="UP000482209"/>
    </source>
</evidence>
<name>A0A6L5Y1T4_9FIRM</name>
<dbReference type="RefSeq" id="WP_154520351.1">
    <property type="nucleotide sequence ID" value="NZ_VUMT01000044.1"/>
</dbReference>